<keyword evidence="3" id="KW-1185">Reference proteome</keyword>
<dbReference type="SUPFAM" id="SSF50156">
    <property type="entry name" value="PDZ domain-like"/>
    <property type="match status" value="1"/>
</dbReference>
<dbReference type="InterPro" id="IPR036034">
    <property type="entry name" value="PDZ_sf"/>
</dbReference>
<evidence type="ECO:0000313" key="3">
    <source>
        <dbReference type="Proteomes" id="UP000625735"/>
    </source>
</evidence>
<evidence type="ECO:0000313" key="2">
    <source>
        <dbReference type="EMBL" id="GGD27144.1"/>
    </source>
</evidence>
<dbReference type="SMART" id="SM00228">
    <property type="entry name" value="PDZ"/>
    <property type="match status" value="1"/>
</dbReference>
<name>A0A916Y211_9FLAO</name>
<accession>A0A916Y211</accession>
<sequence length="399" mass="44790">MLFIKVVVNEIPLTFLLDTGVAETVLFSLEETDQVKFFNVEKTLLKGLGKEDAITALRSSGNTLNISNKLIDTNHEVLIVLEEDINFSSMVGIPVNGILGYHFFKDFLIEIDYDKKVLFVYENNAKFRQKISKKYEAFPISLEGRKPYIQASAVLTEAKLAAKLLVDVGNSDALWLFESDVIEVQEPNFEDFLGRGFSGEINGKRGRISELAVGDFVLENPIVAFPDSISIKNVNLVPDRVGSIGAEILRRFNLVFDYKSSILYLKKNSNYGDAFSFNMSGLEIHHKGKQWIPKPIEFSPTKITFQTQGVATPQAASMAFEFKLISVYRIANVRANSPAALAGLQRDDVLVSINKKPAYLFSLQDINALLKSKEGKRLRFEVEREGKIITTEFVLKKIL</sequence>
<dbReference type="AlphaFoldDB" id="A0A916Y211"/>
<comment type="caution">
    <text evidence="2">The sequence shown here is derived from an EMBL/GenBank/DDBJ whole genome shotgun (WGS) entry which is preliminary data.</text>
</comment>
<reference evidence="2" key="2">
    <citation type="submission" date="2020-09" db="EMBL/GenBank/DDBJ databases">
        <authorList>
            <person name="Sun Q."/>
            <person name="Zhou Y."/>
        </authorList>
    </citation>
    <scope>NUCLEOTIDE SEQUENCE</scope>
    <source>
        <strain evidence="2">CGMCC 1.12506</strain>
    </source>
</reference>
<gene>
    <name evidence="2" type="ORF">GCM10011343_16730</name>
</gene>
<dbReference type="InterPro" id="IPR041489">
    <property type="entry name" value="PDZ_6"/>
</dbReference>
<dbReference type="InterPro" id="IPR001478">
    <property type="entry name" value="PDZ"/>
</dbReference>
<dbReference type="Proteomes" id="UP000625735">
    <property type="component" value="Unassembled WGS sequence"/>
</dbReference>
<dbReference type="EMBL" id="BMFG01000006">
    <property type="protein sequence ID" value="GGD27144.1"/>
    <property type="molecule type" value="Genomic_DNA"/>
</dbReference>
<reference evidence="2" key="1">
    <citation type="journal article" date="2014" name="Int. J. Syst. Evol. Microbiol.">
        <title>Complete genome sequence of Corynebacterium casei LMG S-19264T (=DSM 44701T), isolated from a smear-ripened cheese.</title>
        <authorList>
            <consortium name="US DOE Joint Genome Institute (JGI-PGF)"/>
            <person name="Walter F."/>
            <person name="Albersmeier A."/>
            <person name="Kalinowski J."/>
            <person name="Ruckert C."/>
        </authorList>
    </citation>
    <scope>NUCLEOTIDE SEQUENCE</scope>
    <source>
        <strain evidence="2">CGMCC 1.12506</strain>
    </source>
</reference>
<proteinExistence type="predicted"/>
<dbReference type="Pfam" id="PF17820">
    <property type="entry name" value="PDZ_6"/>
    <property type="match status" value="1"/>
</dbReference>
<feature type="domain" description="PDZ" evidence="1">
    <location>
        <begin position="316"/>
        <end position="386"/>
    </location>
</feature>
<dbReference type="Gene3D" id="2.40.70.10">
    <property type="entry name" value="Acid Proteases"/>
    <property type="match status" value="1"/>
</dbReference>
<dbReference type="InterPro" id="IPR021109">
    <property type="entry name" value="Peptidase_aspartic_dom_sf"/>
</dbReference>
<evidence type="ECO:0000259" key="1">
    <source>
        <dbReference type="SMART" id="SM00228"/>
    </source>
</evidence>
<dbReference type="Gene3D" id="2.30.42.10">
    <property type="match status" value="1"/>
</dbReference>
<organism evidence="2 3">
    <name type="scientific">Flavobacterium orientale</name>
    <dbReference type="NCBI Taxonomy" id="1756020"/>
    <lineage>
        <taxon>Bacteria</taxon>
        <taxon>Pseudomonadati</taxon>
        <taxon>Bacteroidota</taxon>
        <taxon>Flavobacteriia</taxon>
        <taxon>Flavobacteriales</taxon>
        <taxon>Flavobacteriaceae</taxon>
        <taxon>Flavobacterium</taxon>
    </lineage>
</organism>
<protein>
    <recommendedName>
        <fullName evidence="1">PDZ domain-containing protein</fullName>
    </recommendedName>
</protein>